<reference evidence="1" key="2">
    <citation type="journal article" date="2015" name="Fish Shellfish Immunol.">
        <title>Early steps in the European eel (Anguilla anguilla)-Vibrio vulnificus interaction in the gills: Role of the RtxA13 toxin.</title>
        <authorList>
            <person name="Callol A."/>
            <person name="Pajuelo D."/>
            <person name="Ebbesson L."/>
            <person name="Teles M."/>
            <person name="MacKenzie S."/>
            <person name="Amaro C."/>
        </authorList>
    </citation>
    <scope>NUCLEOTIDE SEQUENCE</scope>
</reference>
<reference evidence="1" key="1">
    <citation type="submission" date="2014-11" db="EMBL/GenBank/DDBJ databases">
        <authorList>
            <person name="Amaro Gonzalez C."/>
        </authorList>
    </citation>
    <scope>NUCLEOTIDE SEQUENCE</scope>
</reference>
<name>A0A0E9TMN7_ANGAN</name>
<accession>A0A0E9TMN7</accession>
<proteinExistence type="predicted"/>
<dbReference type="AlphaFoldDB" id="A0A0E9TMN7"/>
<dbReference type="EMBL" id="GBXM01053726">
    <property type="protein sequence ID" value="JAH54851.1"/>
    <property type="molecule type" value="Transcribed_RNA"/>
</dbReference>
<sequence>MTNGSDCFSQPSFSDHYVCTTVTTLNTGGLCNGDSIHQKG</sequence>
<evidence type="ECO:0000313" key="1">
    <source>
        <dbReference type="EMBL" id="JAH54851.1"/>
    </source>
</evidence>
<protein>
    <submittedName>
        <fullName evidence="1">Uncharacterized protein</fullName>
    </submittedName>
</protein>
<organism evidence="1">
    <name type="scientific">Anguilla anguilla</name>
    <name type="common">European freshwater eel</name>
    <name type="synonym">Muraena anguilla</name>
    <dbReference type="NCBI Taxonomy" id="7936"/>
    <lineage>
        <taxon>Eukaryota</taxon>
        <taxon>Metazoa</taxon>
        <taxon>Chordata</taxon>
        <taxon>Craniata</taxon>
        <taxon>Vertebrata</taxon>
        <taxon>Euteleostomi</taxon>
        <taxon>Actinopterygii</taxon>
        <taxon>Neopterygii</taxon>
        <taxon>Teleostei</taxon>
        <taxon>Anguilliformes</taxon>
        <taxon>Anguillidae</taxon>
        <taxon>Anguilla</taxon>
    </lineage>
</organism>